<proteinExistence type="predicted"/>
<dbReference type="Proteomes" id="UP000571183">
    <property type="component" value="Unassembled WGS sequence"/>
</dbReference>
<evidence type="ECO:0000313" key="3">
    <source>
        <dbReference type="EMBL" id="MBB4071602.1"/>
    </source>
</evidence>
<protein>
    <submittedName>
        <fullName evidence="3">Uncharacterized protein</fullName>
    </submittedName>
</protein>
<dbReference type="EMBL" id="JACIFD010000007">
    <property type="protein sequence ID" value="MBB4071602.1"/>
    <property type="molecule type" value="Genomic_DNA"/>
</dbReference>
<accession>A0A840DJE1</accession>
<organism evidence="3 4">
    <name type="scientific">Canibacter oris</name>
    <dbReference type="NCBI Taxonomy" id="1365628"/>
    <lineage>
        <taxon>Bacteria</taxon>
        <taxon>Bacillati</taxon>
        <taxon>Actinomycetota</taxon>
        <taxon>Actinomycetes</taxon>
        <taxon>Micrococcales</taxon>
        <taxon>Microbacteriaceae</taxon>
        <taxon>Canibacter</taxon>
    </lineage>
</organism>
<dbReference type="AlphaFoldDB" id="A0A840DJE1"/>
<evidence type="ECO:0000313" key="4">
    <source>
        <dbReference type="Proteomes" id="UP000571183"/>
    </source>
</evidence>
<name>A0A840DJE1_9MICO</name>
<reference evidence="3" key="1">
    <citation type="submission" date="2020-08" db="EMBL/GenBank/DDBJ databases">
        <title>Sequencing the genomes of 1000 actinobacteria strains.</title>
        <authorList>
            <person name="Klenk H.-P."/>
        </authorList>
    </citation>
    <scope>NUCLEOTIDE SEQUENCE [LARGE SCALE GENOMIC DNA]</scope>
    <source>
        <strain evidence="3">DSM 27064</strain>
    </source>
</reference>
<feature type="transmembrane region" description="Helical" evidence="2">
    <location>
        <begin position="87"/>
        <end position="105"/>
    </location>
</feature>
<sequence>MKANTVSEVSSPAAAGFSTAATTGGGNGRGVLPATRPLVEPGRNTAALPGTTHISTVAKTAVSKSGFWFLAAMLFLLFDAFDSVLRPNGATVVTVLFMIVGFGLLPRETGRRPAPERAGESG</sequence>
<keyword evidence="2" id="KW-1133">Transmembrane helix</keyword>
<evidence type="ECO:0000256" key="2">
    <source>
        <dbReference type="SAM" id="Phobius"/>
    </source>
</evidence>
<comment type="caution">
    <text evidence="3">The sequence shown here is derived from an EMBL/GenBank/DDBJ whole genome shotgun (WGS) entry which is preliminary data.</text>
</comment>
<gene>
    <name evidence="3" type="ORF">F5897_000910</name>
</gene>
<feature type="transmembrane region" description="Helical" evidence="2">
    <location>
        <begin position="65"/>
        <end position="81"/>
    </location>
</feature>
<feature type="region of interest" description="Disordered" evidence="1">
    <location>
        <begin position="17"/>
        <end position="45"/>
    </location>
</feature>
<evidence type="ECO:0000256" key="1">
    <source>
        <dbReference type="SAM" id="MobiDB-lite"/>
    </source>
</evidence>
<keyword evidence="4" id="KW-1185">Reference proteome</keyword>
<keyword evidence="2" id="KW-0812">Transmembrane</keyword>
<dbReference type="RefSeq" id="WP_183304631.1">
    <property type="nucleotide sequence ID" value="NZ_JACIFD010000007.1"/>
</dbReference>
<keyword evidence="2" id="KW-0472">Membrane</keyword>